<feature type="chain" id="PRO_5046544250" evidence="2">
    <location>
        <begin position="21"/>
        <end position="204"/>
    </location>
</feature>
<organism evidence="4 5">
    <name type="scientific">Shewanella jiangmenensis</name>
    <dbReference type="NCBI Taxonomy" id="2837387"/>
    <lineage>
        <taxon>Bacteria</taxon>
        <taxon>Pseudomonadati</taxon>
        <taxon>Pseudomonadota</taxon>
        <taxon>Gammaproteobacteria</taxon>
        <taxon>Alteromonadales</taxon>
        <taxon>Shewanellaceae</taxon>
        <taxon>Shewanella</taxon>
    </lineage>
</organism>
<dbReference type="InterPro" id="IPR011250">
    <property type="entry name" value="OMP/PagP_B-barrel"/>
</dbReference>
<dbReference type="EMBL" id="JAHEPS010000001">
    <property type="protein sequence ID" value="MBT1443624.1"/>
    <property type="molecule type" value="Genomic_DNA"/>
</dbReference>
<dbReference type="Gene3D" id="2.40.160.20">
    <property type="match status" value="1"/>
</dbReference>
<evidence type="ECO:0000313" key="5">
    <source>
        <dbReference type="Proteomes" id="UP001195903"/>
    </source>
</evidence>
<feature type="signal peptide" evidence="2">
    <location>
        <begin position="1"/>
        <end position="20"/>
    </location>
</feature>
<evidence type="ECO:0000259" key="3">
    <source>
        <dbReference type="Pfam" id="PF13505"/>
    </source>
</evidence>
<protein>
    <submittedName>
        <fullName evidence="4">Outer membrane beta-barrel protein</fullName>
    </submittedName>
</protein>
<feature type="domain" description="Outer membrane protein beta-barrel" evidence="3">
    <location>
        <begin position="6"/>
        <end position="204"/>
    </location>
</feature>
<accession>A0ABS5UZJ9</accession>
<dbReference type="SUPFAM" id="SSF56925">
    <property type="entry name" value="OMPA-like"/>
    <property type="match status" value="1"/>
</dbReference>
<gene>
    <name evidence="4" type="ORF">KJI95_03685</name>
</gene>
<evidence type="ECO:0000256" key="2">
    <source>
        <dbReference type="SAM" id="SignalP"/>
    </source>
</evidence>
<dbReference type="Pfam" id="PF13505">
    <property type="entry name" value="OMP_b-brl"/>
    <property type="match status" value="1"/>
</dbReference>
<reference evidence="4 5" key="1">
    <citation type="submission" date="2021-05" db="EMBL/GenBank/DDBJ databases">
        <title>Shewanella sp. JM162201.</title>
        <authorList>
            <person name="Xu S."/>
            <person name="Li A."/>
        </authorList>
    </citation>
    <scope>NUCLEOTIDE SEQUENCE [LARGE SCALE GENOMIC DNA]</scope>
    <source>
        <strain evidence="4 5">JM162201</strain>
    </source>
</reference>
<keyword evidence="5" id="KW-1185">Reference proteome</keyword>
<evidence type="ECO:0000313" key="4">
    <source>
        <dbReference type="EMBL" id="MBT1443624.1"/>
    </source>
</evidence>
<name>A0ABS5UZJ9_9GAMM</name>
<dbReference type="RefSeq" id="WP_214505798.1">
    <property type="nucleotide sequence ID" value="NZ_JAHEPS010000001.1"/>
</dbReference>
<evidence type="ECO:0000256" key="1">
    <source>
        <dbReference type="ARBA" id="ARBA00022729"/>
    </source>
</evidence>
<sequence>MKYPASVLAAALLMVPVAQAEMYLTPFVGYSFAASDLDASKTGLDTPGSVSADESSHYGIIFGTTTNHPGNMYVLYSSQRTDLLAGGAFSNERVTSLDIDYAHVGGSLYFPKGDLMPYVTASMGLTQMRPGDNYSDETRFSMGFGAGLEYRLAANVALVGDVRAYATFIDSKNDLFCDASNCLWQVEADVMWQGQANFGVSIRF</sequence>
<proteinExistence type="predicted"/>
<keyword evidence="1 2" id="KW-0732">Signal</keyword>
<dbReference type="InterPro" id="IPR027385">
    <property type="entry name" value="Beta-barrel_OMP"/>
</dbReference>
<comment type="caution">
    <text evidence="4">The sequence shown here is derived from an EMBL/GenBank/DDBJ whole genome shotgun (WGS) entry which is preliminary data.</text>
</comment>
<dbReference type="Proteomes" id="UP001195903">
    <property type="component" value="Unassembled WGS sequence"/>
</dbReference>